<evidence type="ECO:0000256" key="1">
    <source>
        <dbReference type="SAM" id="MobiDB-lite"/>
    </source>
</evidence>
<evidence type="ECO:0000313" key="2">
    <source>
        <dbReference type="EMBL" id="KAJ7376872.1"/>
    </source>
</evidence>
<feature type="compositionally biased region" description="Basic and acidic residues" evidence="1">
    <location>
        <begin position="1"/>
        <end position="17"/>
    </location>
</feature>
<keyword evidence="3" id="KW-1185">Reference proteome</keyword>
<reference evidence="2" key="1">
    <citation type="submission" date="2023-01" db="EMBL/GenBank/DDBJ databases">
        <title>Genome assembly of the deep-sea coral Lophelia pertusa.</title>
        <authorList>
            <person name="Herrera S."/>
            <person name="Cordes E."/>
        </authorList>
    </citation>
    <scope>NUCLEOTIDE SEQUENCE</scope>
    <source>
        <strain evidence="2">USNM1676648</strain>
        <tissue evidence="2">Polyp</tissue>
    </source>
</reference>
<name>A0A9X0CUU8_9CNID</name>
<gene>
    <name evidence="2" type="ORF">OS493_031750</name>
</gene>
<dbReference type="AlphaFoldDB" id="A0A9X0CUU8"/>
<protein>
    <submittedName>
        <fullName evidence="2">Uncharacterized protein</fullName>
    </submittedName>
</protein>
<dbReference type="Proteomes" id="UP001163046">
    <property type="component" value="Unassembled WGS sequence"/>
</dbReference>
<dbReference type="EMBL" id="MU826387">
    <property type="protein sequence ID" value="KAJ7376872.1"/>
    <property type="molecule type" value="Genomic_DNA"/>
</dbReference>
<feature type="region of interest" description="Disordered" evidence="1">
    <location>
        <begin position="1"/>
        <end position="45"/>
    </location>
</feature>
<comment type="caution">
    <text evidence="2">The sequence shown here is derived from an EMBL/GenBank/DDBJ whole genome shotgun (WGS) entry which is preliminary data.</text>
</comment>
<evidence type="ECO:0000313" key="3">
    <source>
        <dbReference type="Proteomes" id="UP001163046"/>
    </source>
</evidence>
<sequence length="143" mass="16848">MKDGIPDRQKAETRREQFSVPQSSDGKKDKIRGNQNSSEIHGKAKWRERLMTPVWIRNRRRQKERKGNSNVSIFLTCDETYKLDIVEKLLDANQRESDELRHIDRHEEIFRLFEMSELCTTIRSGPPMDFAILSSMRTNLALN</sequence>
<proteinExistence type="predicted"/>
<organism evidence="2 3">
    <name type="scientific">Desmophyllum pertusum</name>
    <dbReference type="NCBI Taxonomy" id="174260"/>
    <lineage>
        <taxon>Eukaryota</taxon>
        <taxon>Metazoa</taxon>
        <taxon>Cnidaria</taxon>
        <taxon>Anthozoa</taxon>
        <taxon>Hexacorallia</taxon>
        <taxon>Scleractinia</taxon>
        <taxon>Caryophylliina</taxon>
        <taxon>Caryophylliidae</taxon>
        <taxon>Desmophyllum</taxon>
    </lineage>
</organism>
<accession>A0A9X0CUU8</accession>